<feature type="compositionally biased region" description="Acidic residues" evidence="1">
    <location>
        <begin position="51"/>
        <end position="61"/>
    </location>
</feature>
<dbReference type="Pfam" id="PF00646">
    <property type="entry name" value="F-box"/>
    <property type="match status" value="1"/>
</dbReference>
<dbReference type="Proteomes" id="UP000005239">
    <property type="component" value="Unassembled WGS sequence"/>
</dbReference>
<protein>
    <submittedName>
        <fullName evidence="2">Uncharacterized protein</fullName>
    </submittedName>
</protein>
<organism evidence="2 3">
    <name type="scientific">Pristionchus pacificus</name>
    <name type="common">Parasitic nematode worm</name>
    <dbReference type="NCBI Taxonomy" id="54126"/>
    <lineage>
        <taxon>Eukaryota</taxon>
        <taxon>Metazoa</taxon>
        <taxon>Ecdysozoa</taxon>
        <taxon>Nematoda</taxon>
        <taxon>Chromadorea</taxon>
        <taxon>Rhabditida</taxon>
        <taxon>Rhabditina</taxon>
        <taxon>Diplogasteromorpha</taxon>
        <taxon>Diplogasteroidea</taxon>
        <taxon>Neodiplogasteridae</taxon>
        <taxon>Pristionchus</taxon>
    </lineage>
</organism>
<evidence type="ECO:0000313" key="2">
    <source>
        <dbReference type="EnsemblMetazoa" id="PPA16925.1"/>
    </source>
</evidence>
<sequence length="329" mass="37479">MSAPEAGKRVDEETTGPEVVDRKEDGEDTASPSQANVKEADEETFPAQTVDSEETAADETNSEIPSLLSLPRELLSHIFTFLPLEDRMRARVNKLLSDIESSSKYYLDTVSVQEPSTATISRPMRKCPLECIDRIADRTTAQWFEIMMPGSDKDIIKSSVKYSIFSRINFSRITLKFRGSFVGQEFMKDEPLLLNELSKKGNFLDFGPFLTEDQIHQIYKNILDGSMRVRHLMIRGIPTGTRLAFLDLIGITFVNSEVRWDRDFQVYKTSYCQTHDRFDVFAGRLQISFDDDTSSKYDYGVSIILHPTEQSKLEAVHVAQKDSAFRNNL</sequence>
<evidence type="ECO:0000256" key="1">
    <source>
        <dbReference type="SAM" id="MobiDB-lite"/>
    </source>
</evidence>
<evidence type="ECO:0000313" key="3">
    <source>
        <dbReference type="Proteomes" id="UP000005239"/>
    </source>
</evidence>
<feature type="region of interest" description="Disordered" evidence="1">
    <location>
        <begin position="1"/>
        <end position="64"/>
    </location>
</feature>
<dbReference type="InterPro" id="IPR036047">
    <property type="entry name" value="F-box-like_dom_sf"/>
</dbReference>
<reference evidence="2" key="2">
    <citation type="submission" date="2022-06" db="UniProtKB">
        <authorList>
            <consortium name="EnsemblMetazoa"/>
        </authorList>
    </citation>
    <scope>IDENTIFICATION</scope>
    <source>
        <strain evidence="2">PS312</strain>
    </source>
</reference>
<keyword evidence="3" id="KW-1185">Reference proteome</keyword>
<dbReference type="AlphaFoldDB" id="A0A2A6BRK9"/>
<accession>A0A2A6BRK9</accession>
<reference evidence="3" key="1">
    <citation type="journal article" date="2008" name="Nat. Genet.">
        <title>The Pristionchus pacificus genome provides a unique perspective on nematode lifestyle and parasitism.</title>
        <authorList>
            <person name="Dieterich C."/>
            <person name="Clifton S.W."/>
            <person name="Schuster L.N."/>
            <person name="Chinwalla A."/>
            <person name="Delehaunty K."/>
            <person name="Dinkelacker I."/>
            <person name="Fulton L."/>
            <person name="Fulton R."/>
            <person name="Godfrey J."/>
            <person name="Minx P."/>
            <person name="Mitreva M."/>
            <person name="Roeseler W."/>
            <person name="Tian H."/>
            <person name="Witte H."/>
            <person name="Yang S.P."/>
            <person name="Wilson R.K."/>
            <person name="Sommer R.J."/>
        </authorList>
    </citation>
    <scope>NUCLEOTIDE SEQUENCE [LARGE SCALE GENOMIC DNA]</scope>
    <source>
        <strain evidence="3">PS312</strain>
    </source>
</reference>
<dbReference type="EnsemblMetazoa" id="PPA16925.1">
    <property type="protein sequence ID" value="PPA16925.1"/>
    <property type="gene ID" value="WBGene00106479"/>
</dbReference>
<dbReference type="InterPro" id="IPR001810">
    <property type="entry name" value="F-box_dom"/>
</dbReference>
<proteinExistence type="predicted"/>
<name>A0A2A6BRK9_PRIPA</name>
<accession>A0A8R1YBI3</accession>
<gene>
    <name evidence="2" type="primary">WBGene00106479</name>
</gene>
<dbReference type="SUPFAM" id="SSF81383">
    <property type="entry name" value="F-box domain"/>
    <property type="match status" value="1"/>
</dbReference>
<feature type="compositionally biased region" description="Basic and acidic residues" evidence="1">
    <location>
        <begin position="1"/>
        <end position="12"/>
    </location>
</feature>